<name>A0A0F6B570_SALT1</name>
<proteinExistence type="predicted"/>
<dbReference type="EMBL" id="CP001363">
    <property type="protein sequence ID" value="ACY89664.1"/>
    <property type="molecule type" value="Genomic_DNA"/>
</dbReference>
<accession>A0A0F6B570</accession>
<dbReference type="InterPro" id="IPR049933">
    <property type="entry name" value="RseD"/>
</dbReference>
<organism evidence="1 2">
    <name type="scientific">Salmonella typhimurium (strain 14028s / SGSC 2262)</name>
    <dbReference type="NCBI Taxonomy" id="588858"/>
    <lineage>
        <taxon>Bacteria</taxon>
        <taxon>Pseudomonadati</taxon>
        <taxon>Pseudomonadota</taxon>
        <taxon>Gammaproteobacteria</taxon>
        <taxon>Enterobacterales</taxon>
        <taxon>Enterobacteriaceae</taxon>
        <taxon>Salmonella</taxon>
    </lineage>
</organism>
<dbReference type="HOGENOM" id="CLU_3098775_0_0_6"/>
<dbReference type="AlphaFoldDB" id="A0A0F6B570"/>
<dbReference type="KEGG" id="seo:STM14_3235"/>
<dbReference type="NCBIfam" id="NF033697">
    <property type="entry name" value="leader_RseD"/>
    <property type="match status" value="1"/>
</dbReference>
<sequence>MEDKTCLQHDKQKQMRNGTLRNIDTLTCCLLIVRLMEWRFESAWKFGLGRHYLG</sequence>
<keyword evidence="2" id="KW-1185">Reference proteome</keyword>
<evidence type="ECO:0000313" key="2">
    <source>
        <dbReference type="Proteomes" id="UP000002695"/>
    </source>
</evidence>
<dbReference type="Proteomes" id="UP000002695">
    <property type="component" value="Chromosome"/>
</dbReference>
<gene>
    <name evidence="1" type="ordered locus">STM14_3235</name>
</gene>
<reference evidence="1 2" key="1">
    <citation type="journal article" date="2010" name="J. Bacteriol.">
        <title>Short-term signatures of evolutionary change in the Salmonella enterica serovar typhimurium 14028 genome.</title>
        <authorList>
            <person name="Jarvik T."/>
            <person name="Smillie C."/>
            <person name="Groisman E.A."/>
            <person name="Ochman H."/>
        </authorList>
    </citation>
    <scope>NUCLEOTIDE SEQUENCE [LARGE SCALE GENOMIC DNA]</scope>
    <source>
        <strain evidence="2">14028s / SGSC 2262</strain>
    </source>
</reference>
<protein>
    <recommendedName>
        <fullName evidence="3">RpoE leader peptide RseD</fullName>
    </recommendedName>
</protein>
<dbReference type="RefSeq" id="WP_014344135.1">
    <property type="nucleotide sequence ID" value="NC_016856.1"/>
</dbReference>
<dbReference type="GeneID" id="44983178"/>
<evidence type="ECO:0008006" key="3">
    <source>
        <dbReference type="Google" id="ProtNLM"/>
    </source>
</evidence>
<evidence type="ECO:0000313" key="1">
    <source>
        <dbReference type="EMBL" id="ACY89664.1"/>
    </source>
</evidence>